<reference evidence="3 4" key="1">
    <citation type="submission" date="2017-10" db="EMBL/GenBank/DDBJ databases">
        <title>Comparative genomics in systemic dimorphic fungi from Ajellomycetaceae.</title>
        <authorList>
            <person name="Munoz J.F."/>
            <person name="Mcewen J.G."/>
            <person name="Clay O.K."/>
            <person name="Cuomo C.A."/>
        </authorList>
    </citation>
    <scope>NUCLEOTIDE SEQUENCE [LARGE SCALE GENOMIC DNA]</scope>
    <source>
        <strain evidence="3 4">UAMH7299</strain>
    </source>
</reference>
<dbReference type="InterPro" id="IPR050300">
    <property type="entry name" value="GDXG_lipolytic_enzyme"/>
</dbReference>
<dbReference type="AlphaFoldDB" id="A0A2B7YS92"/>
<dbReference type="PANTHER" id="PTHR48081:SF3">
    <property type="entry name" value="ALPHA_BETA HYDROLASE FOLD-3 DOMAIN-CONTAINING PROTEIN"/>
    <property type="match status" value="1"/>
</dbReference>
<evidence type="ECO:0000259" key="2">
    <source>
        <dbReference type="Pfam" id="PF20434"/>
    </source>
</evidence>
<evidence type="ECO:0000256" key="1">
    <source>
        <dbReference type="ARBA" id="ARBA00022801"/>
    </source>
</evidence>
<dbReference type="Pfam" id="PF20434">
    <property type="entry name" value="BD-FAE"/>
    <property type="match status" value="1"/>
</dbReference>
<dbReference type="InterPro" id="IPR049492">
    <property type="entry name" value="BD-FAE-like_dom"/>
</dbReference>
<dbReference type="SUPFAM" id="SSF53474">
    <property type="entry name" value="alpha/beta-Hydrolases"/>
    <property type="match status" value="1"/>
</dbReference>
<dbReference type="Proteomes" id="UP000224634">
    <property type="component" value="Unassembled WGS sequence"/>
</dbReference>
<dbReference type="InterPro" id="IPR029058">
    <property type="entry name" value="AB_hydrolase_fold"/>
</dbReference>
<keyword evidence="4" id="KW-1185">Reference proteome</keyword>
<protein>
    <recommendedName>
        <fullName evidence="2">BD-FAE-like domain-containing protein</fullName>
    </recommendedName>
</protein>
<dbReference type="PANTHER" id="PTHR48081">
    <property type="entry name" value="AB HYDROLASE SUPERFAMILY PROTEIN C4A8.06C"/>
    <property type="match status" value="1"/>
</dbReference>
<dbReference type="OrthoDB" id="19653at2759"/>
<dbReference type="EMBL" id="PDNA01000018">
    <property type="protein sequence ID" value="PGH23919.1"/>
    <property type="molecule type" value="Genomic_DNA"/>
</dbReference>
<dbReference type="GO" id="GO:0016787">
    <property type="term" value="F:hydrolase activity"/>
    <property type="evidence" value="ECO:0007669"/>
    <property type="project" value="UniProtKB-KW"/>
</dbReference>
<dbReference type="STRING" id="1447883.A0A2B7YS92"/>
<evidence type="ECO:0000313" key="3">
    <source>
        <dbReference type="EMBL" id="PGH23919.1"/>
    </source>
</evidence>
<gene>
    <name evidence="3" type="ORF">AJ80_01981</name>
</gene>
<organism evidence="3 4">
    <name type="scientific">Polytolypa hystricis (strain UAMH7299)</name>
    <dbReference type="NCBI Taxonomy" id="1447883"/>
    <lineage>
        <taxon>Eukaryota</taxon>
        <taxon>Fungi</taxon>
        <taxon>Dikarya</taxon>
        <taxon>Ascomycota</taxon>
        <taxon>Pezizomycotina</taxon>
        <taxon>Eurotiomycetes</taxon>
        <taxon>Eurotiomycetidae</taxon>
        <taxon>Onygenales</taxon>
        <taxon>Onygenales incertae sedis</taxon>
        <taxon>Polytolypa</taxon>
    </lineage>
</organism>
<feature type="domain" description="BD-FAE-like" evidence="2">
    <location>
        <begin position="18"/>
        <end position="256"/>
    </location>
</feature>
<sequence>MAPQSLTYKTVGSLPIKLDLYLPPKSETNPPILLWFHGGGLLQGSRSGVAPHMLSGVSKYGFALVSADYRLAPQATIDEIVSDVQDCLTFIHDKLPQHMPLGVTLDTSRIAASGSSAGGYLALLAGLYSKVTPKVVLSMYPITNPYGKFFTTPQPQRIPDIIPDRHVDKSVVAQYIDRNTEIVADNDAASTRNKLYFYMMQEANLASLLSVKPGDDTYIIADQLRKRGSYLPCFILHGDADRFVGIEQAEEVVEALKEIGADYEYERLEGLDHVFDNDAKFQLEAMYDFMNKHLT</sequence>
<proteinExistence type="predicted"/>
<evidence type="ECO:0000313" key="4">
    <source>
        <dbReference type="Proteomes" id="UP000224634"/>
    </source>
</evidence>
<keyword evidence="1" id="KW-0378">Hydrolase</keyword>
<accession>A0A2B7YS92</accession>
<name>A0A2B7YS92_POLH7</name>
<dbReference type="Gene3D" id="3.40.50.1820">
    <property type="entry name" value="alpha/beta hydrolase"/>
    <property type="match status" value="1"/>
</dbReference>
<comment type="caution">
    <text evidence="3">The sequence shown here is derived from an EMBL/GenBank/DDBJ whole genome shotgun (WGS) entry which is preliminary data.</text>
</comment>